<name>A0ABU4MZA0_9ACTN</name>
<dbReference type="Proteomes" id="UP001282474">
    <property type="component" value="Unassembled WGS sequence"/>
</dbReference>
<feature type="region of interest" description="Disordered" evidence="2">
    <location>
        <begin position="1"/>
        <end position="50"/>
    </location>
</feature>
<feature type="coiled-coil region" evidence="1">
    <location>
        <begin position="97"/>
        <end position="151"/>
    </location>
</feature>
<feature type="compositionally biased region" description="Basic and acidic residues" evidence="2">
    <location>
        <begin position="239"/>
        <end position="258"/>
    </location>
</feature>
<proteinExistence type="predicted"/>
<dbReference type="RefSeq" id="WP_193382960.1">
    <property type="nucleotide sequence ID" value="NZ_JABXWI010000031.1"/>
</dbReference>
<feature type="region of interest" description="Disordered" evidence="2">
    <location>
        <begin position="204"/>
        <end position="258"/>
    </location>
</feature>
<protein>
    <recommendedName>
        <fullName evidence="5">Scaffolding protein</fullName>
    </recommendedName>
</protein>
<evidence type="ECO:0000313" key="3">
    <source>
        <dbReference type="EMBL" id="MDX3042533.1"/>
    </source>
</evidence>
<sequence length="258" mass="27539">MTEPTIQPPAAPATGPVPTPADIAARAGQQPPAVPAAPPAPSAEPGEEMVSFTQRRLNKIMVDEKEEGRRSAYRTIAEAAGVDPDTFDPAQFGDLLKKAEQTRQQQLSEEQRRAEELQRQTQALQTEKAKVDQQQAEIAEARRALAREQALTRLGALDQVDDQGTVTAPNLQDALAMLERDLRETPDADAAAVAAAAEALKKRRPELFGTAPAPQTLPPAPSGGPASGNAPRQPAGAKDAIRDEARKRAERMGLRTAS</sequence>
<feature type="compositionally biased region" description="Pro residues" evidence="2">
    <location>
        <begin position="1"/>
        <end position="19"/>
    </location>
</feature>
<reference evidence="3 4" key="1">
    <citation type="journal article" date="2023" name="Microb. Genom.">
        <title>Mesoterricola silvestris gen. nov., sp. nov., Mesoterricola sediminis sp. nov., Geothrix oryzae sp. nov., Geothrix edaphica sp. nov., Geothrix rubra sp. nov., and Geothrix limicola sp. nov., six novel members of Acidobacteriota isolated from soils.</title>
        <authorList>
            <person name="Weisberg A.J."/>
            <person name="Pearce E."/>
            <person name="Kramer C.G."/>
            <person name="Chang J.H."/>
            <person name="Clarke C.R."/>
        </authorList>
    </citation>
    <scope>NUCLEOTIDE SEQUENCE [LARGE SCALE GENOMIC DNA]</scope>
    <source>
        <strain evidence="3 4">NE20-4-1</strain>
    </source>
</reference>
<gene>
    <name evidence="3" type="ORF">PV383_35930</name>
</gene>
<feature type="compositionally biased region" description="Low complexity" evidence="2">
    <location>
        <begin position="20"/>
        <end position="31"/>
    </location>
</feature>
<organism evidence="3 4">
    <name type="scientific">Streptomyces caniscabiei</name>
    <dbReference type="NCBI Taxonomy" id="2746961"/>
    <lineage>
        <taxon>Bacteria</taxon>
        <taxon>Bacillati</taxon>
        <taxon>Actinomycetota</taxon>
        <taxon>Actinomycetes</taxon>
        <taxon>Kitasatosporales</taxon>
        <taxon>Streptomycetaceae</taxon>
        <taxon>Streptomyces</taxon>
    </lineage>
</organism>
<evidence type="ECO:0000256" key="1">
    <source>
        <dbReference type="SAM" id="Coils"/>
    </source>
</evidence>
<keyword evidence="1" id="KW-0175">Coiled coil</keyword>
<evidence type="ECO:0000256" key="2">
    <source>
        <dbReference type="SAM" id="MobiDB-lite"/>
    </source>
</evidence>
<evidence type="ECO:0008006" key="5">
    <source>
        <dbReference type="Google" id="ProtNLM"/>
    </source>
</evidence>
<dbReference type="EMBL" id="JARAWJ010000039">
    <property type="protein sequence ID" value="MDX3042533.1"/>
    <property type="molecule type" value="Genomic_DNA"/>
</dbReference>
<keyword evidence="4" id="KW-1185">Reference proteome</keyword>
<feature type="compositionally biased region" description="Pro residues" evidence="2">
    <location>
        <begin position="32"/>
        <end position="42"/>
    </location>
</feature>
<accession>A0ABU4MZA0</accession>
<evidence type="ECO:0000313" key="4">
    <source>
        <dbReference type="Proteomes" id="UP001282474"/>
    </source>
</evidence>
<comment type="caution">
    <text evidence="3">The sequence shown here is derived from an EMBL/GenBank/DDBJ whole genome shotgun (WGS) entry which is preliminary data.</text>
</comment>